<keyword evidence="2" id="KW-0238">DNA-binding</keyword>
<reference evidence="5 6" key="1">
    <citation type="submission" date="2019-03" db="EMBL/GenBank/DDBJ databases">
        <title>Genomic Encyclopedia of Type Strains, Phase IV (KMG-IV): sequencing the most valuable type-strain genomes for metagenomic binning, comparative biology and taxonomic classification.</title>
        <authorList>
            <person name="Goeker M."/>
        </authorList>
    </citation>
    <scope>NUCLEOTIDE SEQUENCE [LARGE SCALE GENOMIC DNA]</scope>
    <source>
        <strain evidence="5 6">DSM 16326</strain>
    </source>
</reference>
<dbReference type="InterPro" id="IPR036390">
    <property type="entry name" value="WH_DNA-bd_sf"/>
</dbReference>
<dbReference type="GO" id="GO:0003677">
    <property type="term" value="F:DNA binding"/>
    <property type="evidence" value="ECO:0007669"/>
    <property type="project" value="UniProtKB-KW"/>
</dbReference>
<dbReference type="RefSeq" id="WP_166668832.1">
    <property type="nucleotide sequence ID" value="NZ_SOQX01000005.1"/>
</dbReference>
<proteinExistence type="predicted"/>
<protein>
    <submittedName>
        <fullName evidence="5">HxlR family transcriptional regulator</fullName>
    </submittedName>
</protein>
<evidence type="ECO:0000313" key="6">
    <source>
        <dbReference type="Proteomes" id="UP000294914"/>
    </source>
</evidence>
<dbReference type="CDD" id="cd00090">
    <property type="entry name" value="HTH_ARSR"/>
    <property type="match status" value="1"/>
</dbReference>
<evidence type="ECO:0000256" key="1">
    <source>
        <dbReference type="ARBA" id="ARBA00023015"/>
    </source>
</evidence>
<dbReference type="PANTHER" id="PTHR33204">
    <property type="entry name" value="TRANSCRIPTIONAL REGULATOR, MARR FAMILY"/>
    <property type="match status" value="1"/>
</dbReference>
<dbReference type="PANTHER" id="PTHR33204:SF18">
    <property type="entry name" value="TRANSCRIPTIONAL REGULATORY PROTEIN"/>
    <property type="match status" value="1"/>
</dbReference>
<dbReference type="EMBL" id="SOQX01000005">
    <property type="protein sequence ID" value="TDY00578.1"/>
    <property type="molecule type" value="Genomic_DNA"/>
</dbReference>
<dbReference type="InterPro" id="IPR036388">
    <property type="entry name" value="WH-like_DNA-bd_sf"/>
</dbReference>
<dbReference type="AlphaFoldDB" id="A0A4R8IJP6"/>
<dbReference type="Pfam" id="PF01638">
    <property type="entry name" value="HxlR"/>
    <property type="match status" value="1"/>
</dbReference>
<dbReference type="SUPFAM" id="SSF55718">
    <property type="entry name" value="SCP-like"/>
    <property type="match status" value="1"/>
</dbReference>
<evidence type="ECO:0000259" key="4">
    <source>
        <dbReference type="PROSITE" id="PS51118"/>
    </source>
</evidence>
<dbReference type="InterPro" id="IPR036527">
    <property type="entry name" value="SCP2_sterol-bd_dom_sf"/>
</dbReference>
<dbReference type="InterPro" id="IPR002577">
    <property type="entry name" value="HTH_HxlR"/>
</dbReference>
<keyword evidence="6" id="KW-1185">Reference proteome</keyword>
<dbReference type="InterPro" id="IPR011991">
    <property type="entry name" value="ArsR-like_HTH"/>
</dbReference>
<dbReference type="Gene3D" id="1.10.10.10">
    <property type="entry name" value="Winged helix-like DNA-binding domain superfamily/Winged helix DNA-binding domain"/>
    <property type="match status" value="1"/>
</dbReference>
<accession>A0A4R8IJP6</accession>
<organism evidence="5 6">
    <name type="scientific">Thiohalophilus thiocyanatoxydans</name>
    <dbReference type="NCBI Taxonomy" id="381308"/>
    <lineage>
        <taxon>Bacteria</taxon>
        <taxon>Pseudomonadati</taxon>
        <taxon>Pseudomonadota</taxon>
        <taxon>Gammaproteobacteria</taxon>
        <taxon>Thiohalomonadales</taxon>
        <taxon>Thiohalophilaceae</taxon>
        <taxon>Thiohalophilus</taxon>
    </lineage>
</organism>
<gene>
    <name evidence="5" type="ORF">EDC23_2081</name>
</gene>
<evidence type="ECO:0000256" key="2">
    <source>
        <dbReference type="ARBA" id="ARBA00023125"/>
    </source>
</evidence>
<evidence type="ECO:0000256" key="3">
    <source>
        <dbReference type="ARBA" id="ARBA00023163"/>
    </source>
</evidence>
<feature type="domain" description="HTH hxlR-type" evidence="4">
    <location>
        <begin position="8"/>
        <end position="103"/>
    </location>
</feature>
<evidence type="ECO:0000313" key="5">
    <source>
        <dbReference type="EMBL" id="TDY00578.1"/>
    </source>
</evidence>
<dbReference type="PROSITE" id="PS51118">
    <property type="entry name" value="HTH_HXLR"/>
    <property type="match status" value="1"/>
</dbReference>
<dbReference type="Proteomes" id="UP000294914">
    <property type="component" value="Unassembled WGS sequence"/>
</dbReference>
<dbReference type="GO" id="GO:0006355">
    <property type="term" value="P:regulation of DNA-templated transcription"/>
    <property type="evidence" value="ECO:0007669"/>
    <property type="project" value="UniProtKB-ARBA"/>
</dbReference>
<name>A0A4R8IJP6_9GAMM</name>
<keyword evidence="3" id="KW-0804">Transcription</keyword>
<comment type="caution">
    <text evidence="5">The sequence shown here is derived from an EMBL/GenBank/DDBJ whole genome shotgun (WGS) entry which is preliminary data.</text>
</comment>
<sequence length="229" mass="26570">MKGYGQFCPIAKASEVLGERWTNLIIRELGSGSESFNALRRGLPLISPSLLSTRLKSLERAGVVQRDETDQGVNYRLTRSGKELFPIILELGAWGHRWVRSNMSQEDLDPSLLMWDIHRNVDVDYFKRISNKDRNVLLFEFTDYQTRYHRWWLVIQDDDVDVCLKDPGFEVDLHIITDTRTLTHYWMGDISMAKAKQEKHITIDGDTTLKKDITTWLGRNYFATIESAS</sequence>
<keyword evidence="1" id="KW-0805">Transcription regulation</keyword>
<dbReference type="SUPFAM" id="SSF46785">
    <property type="entry name" value="Winged helix' DNA-binding domain"/>
    <property type="match status" value="1"/>
</dbReference>